<dbReference type="Proteomes" id="UP000664417">
    <property type="component" value="Unassembled WGS sequence"/>
</dbReference>
<dbReference type="RefSeq" id="WP_207857506.1">
    <property type="nucleotide sequence ID" value="NZ_JAFREP010000004.1"/>
</dbReference>
<organism evidence="2 3">
    <name type="scientific">Acanthopleuribacter pedis</name>
    <dbReference type="NCBI Taxonomy" id="442870"/>
    <lineage>
        <taxon>Bacteria</taxon>
        <taxon>Pseudomonadati</taxon>
        <taxon>Acidobacteriota</taxon>
        <taxon>Holophagae</taxon>
        <taxon>Acanthopleuribacterales</taxon>
        <taxon>Acanthopleuribacteraceae</taxon>
        <taxon>Acanthopleuribacter</taxon>
    </lineage>
</organism>
<dbReference type="EMBL" id="JAFREP010000004">
    <property type="protein sequence ID" value="MBO1317974.1"/>
    <property type="molecule type" value="Genomic_DNA"/>
</dbReference>
<gene>
    <name evidence="2" type="ORF">J3U88_05830</name>
</gene>
<dbReference type="AlphaFoldDB" id="A0A8J7Q730"/>
<dbReference type="PANTHER" id="PTHR41786:SF1">
    <property type="entry name" value="6-HYDROXYMETHYLPTERIN DIPHOSPHOKINASE MPTE-LIKE DOMAIN-CONTAINING PROTEIN"/>
    <property type="match status" value="1"/>
</dbReference>
<evidence type="ECO:0000259" key="1">
    <source>
        <dbReference type="Pfam" id="PF01973"/>
    </source>
</evidence>
<proteinExistence type="predicted"/>
<reference evidence="2" key="1">
    <citation type="submission" date="2021-03" db="EMBL/GenBank/DDBJ databases">
        <authorList>
            <person name="Wang G."/>
        </authorList>
    </citation>
    <scope>NUCLEOTIDE SEQUENCE</scope>
    <source>
        <strain evidence="2">KCTC 12899</strain>
    </source>
</reference>
<name>A0A8J7Q730_9BACT</name>
<evidence type="ECO:0000313" key="2">
    <source>
        <dbReference type="EMBL" id="MBO1317974.1"/>
    </source>
</evidence>
<comment type="caution">
    <text evidence="2">The sequence shown here is derived from an EMBL/GenBank/DDBJ whole genome shotgun (WGS) entry which is preliminary data.</text>
</comment>
<keyword evidence="3" id="KW-1185">Reference proteome</keyword>
<accession>A0A8J7Q730</accession>
<feature type="domain" description="6-hydroxymethylpterin diphosphokinase MptE-like" evidence="1">
    <location>
        <begin position="212"/>
        <end position="370"/>
    </location>
</feature>
<protein>
    <submittedName>
        <fullName evidence="2">Motility associated factor glycosyltransferase family protein</fullName>
    </submittedName>
</protein>
<dbReference type="InterPro" id="IPR002826">
    <property type="entry name" value="MptE-like"/>
</dbReference>
<dbReference type="Pfam" id="PF01973">
    <property type="entry name" value="MptE-like"/>
    <property type="match status" value="1"/>
</dbReference>
<dbReference type="PANTHER" id="PTHR41786">
    <property type="entry name" value="MOTILITY ACCESSORY FACTOR MAF"/>
    <property type="match status" value="1"/>
</dbReference>
<evidence type="ECO:0000313" key="3">
    <source>
        <dbReference type="Proteomes" id="UP000664417"/>
    </source>
</evidence>
<sequence>MELLSLNRTALAEYDAPALAVLAGLTPDPGVAIQAARRNGLTLAVDGVYVHSKYDPFKEATQLIQKAAAENQTEEAASHHVHFGFGLGFLAEADAASFAGPILIYEPNPTLLLAALSSRDLTDLWRQRRVFVRTTEKGLRAWVRRHMGAMKQIQLLFSPYHRRVHGKQLAFLLETLKSERNRAGVLRKAEETVYKTFIASTLRSFPWWTRKRGVGLLTDRFLGKPAVIVAAGPSLEQNLPALRAYRDRVLIFALARSVPLLERHGIRPHFLVHTEAKDYLPLIYGCSNLADTVFLLSEQCHQGFYRFPHQLTLTYQNPANLFSQWVVGRYQGLRRNFIPTAGSVATEAFSLATLFGCSPVALIGQDLGSRQGRHYADDGRNRNFVAGEADTRRTKGYFGGQVATYAHYLHFRDWYAEAVVNYRERRPDQRFVNATEGGAAIPGFEQITLRELLATEAAPEPIRFEPPTWLTGEMTEMVADTALQRGLIEEIQAALTAAEATLDGFAADCRHWQNEPPTTNLANLQQAFETLSRFSAAFVRFFEQLPFGRAFLPESFVKAEQAAAELDENDHLAVFGEERDKLIETAAAWRSCIETMAPIVAATRADLDQPIN</sequence>